<keyword evidence="4 8" id="KW-0106">Calcium</keyword>
<dbReference type="Proteomes" id="UP000095285">
    <property type="component" value="Unassembled WGS sequence"/>
</dbReference>
<dbReference type="CDD" id="cd11304">
    <property type="entry name" value="Cadherin_repeat"/>
    <property type="match status" value="6"/>
</dbReference>
<dbReference type="SMART" id="SM00112">
    <property type="entry name" value="CA"/>
    <property type="match status" value="5"/>
</dbReference>
<dbReference type="PRINTS" id="PR00205">
    <property type="entry name" value="CADHERIN"/>
</dbReference>
<evidence type="ECO:0000256" key="5">
    <source>
        <dbReference type="ARBA" id="ARBA00022989"/>
    </source>
</evidence>
<evidence type="ECO:0000256" key="3">
    <source>
        <dbReference type="ARBA" id="ARBA00022737"/>
    </source>
</evidence>
<dbReference type="SUPFAM" id="SSF49313">
    <property type="entry name" value="Cadherin-like"/>
    <property type="match status" value="6"/>
</dbReference>
<sequence length="671" mass="75576">MLRAQLLLTLKKIETECFLYNNKLQILGVVKLLVIGEESSIDNLYSYYEFTIKKGVPVGSTVGRIGNRKILKFELLVENDNFEIDTENGVIRTKNEVQIPETYLDIKVTNRDYNEISKIVTVLIIVAQAHSNALVCLQNRIDLMVPENSPSGTFVGILTAGDNNLTRYILLGHPDAIVMDSNTGIISTTAPFDFEKENLYQFKAITYEIQGASLECHIFLHIIDKNDNAPKFGSSSYEVKVYEDAPVGLVIFQLDVDDLDTVGNERSWFGIKPDGRIFLTAPLDREYMVIHQLHINVYDQRPPERTFKATTTVKIIVLDINDNAPQFVSPLAYFIFNGTVPGTIIGLIHAVDPDLGHNGQLQYRILPWSNPEGLFMINPVLGYLLVRDQIDAEERKDYHLLVEAKDYGIPKRLSTIVSIAVTVLANNKGSPRLKSSYHIKIPENIPVGHTDIVTNVLFEIESGNEDGHFRISSTNGTITSNERLNATKKSSYNLVISMRSSNCTRKQTSIVLIEILNVDIKIAQFPDRIDKILYVGENMQGPYPVTIGVLRVIAADSGLNETLSYSLVQGNSTLFRVIPQTGKLQITEPLNYEIQDRYELVVQANDHTVSRRCSTMIIVTVVVLDVNDNVPIFEQPRYYIEVMENKPVEKNLTLLCLKATDNDKQEFSMIR</sequence>
<keyword evidence="2" id="KW-0812">Transmembrane</keyword>
<dbReference type="WBParaSite" id="EN70_7105">
    <property type="protein sequence ID" value="EN70_7105"/>
    <property type="gene ID" value="EN70_7105"/>
</dbReference>
<dbReference type="eggNOG" id="KOG4289">
    <property type="taxonomic scope" value="Eukaryota"/>
</dbReference>
<evidence type="ECO:0000313" key="11">
    <source>
        <dbReference type="WBParaSite" id="EN70_7105"/>
    </source>
</evidence>
<reference evidence="10" key="1">
    <citation type="submission" date="2012-04" db="EMBL/GenBank/DDBJ databases">
        <title>The Genome Sequence of Loa loa.</title>
        <authorList>
            <consortium name="The Broad Institute Genome Sequencing Platform"/>
            <consortium name="Broad Institute Genome Sequencing Center for Infectious Disease"/>
            <person name="Nutman T.B."/>
            <person name="Fink D.L."/>
            <person name="Russ C."/>
            <person name="Young S."/>
            <person name="Zeng Q."/>
            <person name="Gargeya S."/>
            <person name="Alvarado L."/>
            <person name="Berlin A."/>
            <person name="Chapman S.B."/>
            <person name="Chen Z."/>
            <person name="Freedman E."/>
            <person name="Gellesch M."/>
            <person name="Goldberg J."/>
            <person name="Griggs A."/>
            <person name="Gujja S."/>
            <person name="Heilman E.R."/>
            <person name="Heiman D."/>
            <person name="Howarth C."/>
            <person name="Mehta T."/>
            <person name="Neiman D."/>
            <person name="Pearson M."/>
            <person name="Roberts A."/>
            <person name="Saif S."/>
            <person name="Shea T."/>
            <person name="Shenoy N."/>
            <person name="Sisk P."/>
            <person name="Stolte C."/>
            <person name="Sykes S."/>
            <person name="White J."/>
            <person name="Yandava C."/>
            <person name="Haas B."/>
            <person name="Henn M.R."/>
            <person name="Nusbaum C."/>
            <person name="Birren B."/>
        </authorList>
    </citation>
    <scope>NUCLEOTIDE SEQUENCE [LARGE SCALE GENOMIC DNA]</scope>
</reference>
<evidence type="ECO:0000313" key="10">
    <source>
        <dbReference type="Proteomes" id="UP000095285"/>
    </source>
</evidence>
<name>A0A1I7VWN1_LOALO</name>
<keyword evidence="10" id="KW-1185">Reference proteome</keyword>
<evidence type="ECO:0000256" key="4">
    <source>
        <dbReference type="ARBA" id="ARBA00022837"/>
    </source>
</evidence>
<dbReference type="InterPro" id="IPR020894">
    <property type="entry name" value="Cadherin_CS"/>
</dbReference>
<feature type="domain" description="Cadherin" evidence="9">
    <location>
        <begin position="137"/>
        <end position="327"/>
    </location>
</feature>
<keyword evidence="5" id="KW-1133">Transmembrane helix</keyword>
<dbReference type="PROSITE" id="PS00232">
    <property type="entry name" value="CADHERIN_1"/>
    <property type="match status" value="2"/>
</dbReference>
<organism evidence="10 11">
    <name type="scientific">Loa loa</name>
    <name type="common">Eye worm</name>
    <name type="synonym">Filaria loa</name>
    <dbReference type="NCBI Taxonomy" id="7209"/>
    <lineage>
        <taxon>Eukaryota</taxon>
        <taxon>Metazoa</taxon>
        <taxon>Ecdysozoa</taxon>
        <taxon>Nematoda</taxon>
        <taxon>Chromadorea</taxon>
        <taxon>Rhabditida</taxon>
        <taxon>Spirurina</taxon>
        <taxon>Spiruromorpha</taxon>
        <taxon>Filarioidea</taxon>
        <taxon>Onchocercidae</taxon>
        <taxon>Loa</taxon>
    </lineage>
</organism>
<keyword evidence="7" id="KW-0325">Glycoprotein</keyword>
<dbReference type="GO" id="GO:0005886">
    <property type="term" value="C:plasma membrane"/>
    <property type="evidence" value="ECO:0007669"/>
    <property type="project" value="InterPro"/>
</dbReference>
<feature type="domain" description="Cadherin" evidence="9">
    <location>
        <begin position="456"/>
        <end position="525"/>
    </location>
</feature>
<dbReference type="GO" id="GO:0005509">
    <property type="term" value="F:calcium ion binding"/>
    <property type="evidence" value="ECO:0007669"/>
    <property type="project" value="UniProtKB-UniRule"/>
</dbReference>
<accession>A0A1I7VWN1</accession>
<dbReference type="Gene3D" id="2.60.40.60">
    <property type="entry name" value="Cadherins"/>
    <property type="match status" value="6"/>
</dbReference>
<keyword evidence="6" id="KW-0472">Membrane</keyword>
<dbReference type="AlphaFoldDB" id="A0A1I7VWN1"/>
<proteinExistence type="predicted"/>
<dbReference type="PANTHER" id="PTHR24028:SF328">
    <property type="entry name" value="CADHERIN-3"/>
    <property type="match status" value="1"/>
</dbReference>
<dbReference type="GO" id="GO:0007156">
    <property type="term" value="P:homophilic cell adhesion via plasma membrane adhesion molecules"/>
    <property type="evidence" value="ECO:0007669"/>
    <property type="project" value="InterPro"/>
</dbReference>
<evidence type="ECO:0000256" key="6">
    <source>
        <dbReference type="ARBA" id="ARBA00023136"/>
    </source>
</evidence>
<evidence type="ECO:0000256" key="2">
    <source>
        <dbReference type="ARBA" id="ARBA00022692"/>
    </source>
</evidence>
<keyword evidence="3" id="KW-0677">Repeat</keyword>
<dbReference type="InterPro" id="IPR050174">
    <property type="entry name" value="Protocadherin/Cadherin-CA"/>
</dbReference>
<dbReference type="PANTHER" id="PTHR24028">
    <property type="entry name" value="CADHERIN-87A"/>
    <property type="match status" value="1"/>
</dbReference>
<dbReference type="PROSITE" id="PS50268">
    <property type="entry name" value="CADHERIN_2"/>
    <property type="match status" value="4"/>
</dbReference>
<comment type="subcellular location">
    <subcellularLocation>
        <location evidence="1">Membrane</location>
        <topology evidence="1">Single-pass membrane protein</topology>
    </subcellularLocation>
</comment>
<dbReference type="InterPro" id="IPR015919">
    <property type="entry name" value="Cadherin-like_sf"/>
</dbReference>
<feature type="domain" description="Cadherin" evidence="9">
    <location>
        <begin position="327"/>
        <end position="433"/>
    </location>
</feature>
<evidence type="ECO:0000259" key="9">
    <source>
        <dbReference type="PROSITE" id="PS50268"/>
    </source>
</evidence>
<evidence type="ECO:0000256" key="7">
    <source>
        <dbReference type="ARBA" id="ARBA00023180"/>
    </source>
</evidence>
<dbReference type="Pfam" id="PF00028">
    <property type="entry name" value="Cadherin"/>
    <property type="match status" value="2"/>
</dbReference>
<evidence type="ECO:0000256" key="1">
    <source>
        <dbReference type="ARBA" id="ARBA00004167"/>
    </source>
</evidence>
<evidence type="ECO:0000256" key="8">
    <source>
        <dbReference type="PROSITE-ProRule" id="PRU00043"/>
    </source>
</evidence>
<feature type="domain" description="Cadherin" evidence="9">
    <location>
        <begin position="535"/>
        <end position="633"/>
    </location>
</feature>
<reference evidence="11" key="2">
    <citation type="submission" date="2016-11" db="UniProtKB">
        <authorList>
            <consortium name="WormBaseParasite"/>
        </authorList>
    </citation>
    <scope>IDENTIFICATION</scope>
</reference>
<dbReference type="InterPro" id="IPR002126">
    <property type="entry name" value="Cadherin-like_dom"/>
</dbReference>
<protein>
    <submittedName>
        <fullName evidence="11">Cadherin domain-containing protein</fullName>
    </submittedName>
</protein>
<dbReference type="STRING" id="7209.A0A1I7VWN1"/>